<proteinExistence type="predicted"/>
<evidence type="ECO:0000313" key="6">
    <source>
        <dbReference type="EMBL" id="CAI4030736.1"/>
    </source>
</evidence>
<reference evidence="6" key="1">
    <citation type="submission" date="2022-10" db="EMBL/GenBank/DDBJ databases">
        <authorList>
            <person name="Koch H."/>
        </authorList>
    </citation>
    <scope>NUCLEOTIDE SEQUENCE</scope>
    <source>
        <strain evidence="6">DNF</strain>
    </source>
</reference>
<dbReference type="SUPFAM" id="SSF46626">
    <property type="entry name" value="Cytochrome c"/>
    <property type="match status" value="1"/>
</dbReference>
<dbReference type="InterPro" id="IPR009056">
    <property type="entry name" value="Cyt_c-like_dom"/>
</dbReference>
<keyword evidence="4" id="KW-0472">Membrane</keyword>
<evidence type="ECO:0000259" key="5">
    <source>
        <dbReference type="Pfam" id="PF13442"/>
    </source>
</evidence>
<sequence>MKGGVLTKALILMVAVWAFLKLGMPLFTAPLPNSLIFLYLMLTLSGIVIFGTLSGASKDAFWGPISRFITGDNLGALQGARLAVLILFPLLIGWQTYGSTAPSDQPPAENRTIHPAPPGEYTGLANPVPNTPENIMTGKGLYAAFCSPCHGGNFDGKGVAAKGFNPPPANFADPTTIAMLQESYLFWRIKKGGVGLPIEGMPWKSAMPRWEVELPDEWIWKIIMGEYDGAHQKPRTWE</sequence>
<dbReference type="GO" id="GO:0046872">
    <property type="term" value="F:metal ion binding"/>
    <property type="evidence" value="ECO:0007669"/>
    <property type="project" value="UniProtKB-KW"/>
</dbReference>
<dbReference type="RefSeq" id="WP_289267709.1">
    <property type="nucleotide sequence ID" value="NZ_OX365700.1"/>
</dbReference>
<evidence type="ECO:0000256" key="4">
    <source>
        <dbReference type="SAM" id="Phobius"/>
    </source>
</evidence>
<name>A0AA86MXF1_9BACT</name>
<dbReference type="Gene3D" id="1.10.760.10">
    <property type="entry name" value="Cytochrome c-like domain"/>
    <property type="match status" value="1"/>
</dbReference>
<evidence type="ECO:0000313" key="7">
    <source>
        <dbReference type="Proteomes" id="UP001179121"/>
    </source>
</evidence>
<keyword evidence="3" id="KW-0408">Iron</keyword>
<organism evidence="6 7">
    <name type="scientific">Nitrospira tepida</name>
    <dbReference type="NCBI Taxonomy" id="2973512"/>
    <lineage>
        <taxon>Bacteria</taxon>
        <taxon>Pseudomonadati</taxon>
        <taxon>Nitrospirota</taxon>
        <taxon>Nitrospiria</taxon>
        <taxon>Nitrospirales</taxon>
        <taxon>Nitrospiraceae</taxon>
        <taxon>Nitrospira</taxon>
    </lineage>
</organism>
<keyword evidence="1" id="KW-0349">Heme</keyword>
<gene>
    <name evidence="6" type="ORF">DNFV4_01165</name>
</gene>
<keyword evidence="4" id="KW-1133">Transmembrane helix</keyword>
<dbReference type="Pfam" id="PF13442">
    <property type="entry name" value="Cytochrome_CBB3"/>
    <property type="match status" value="1"/>
</dbReference>
<keyword evidence="4" id="KW-0812">Transmembrane</keyword>
<evidence type="ECO:0000256" key="1">
    <source>
        <dbReference type="ARBA" id="ARBA00022617"/>
    </source>
</evidence>
<accession>A0AA86MXF1</accession>
<evidence type="ECO:0000256" key="2">
    <source>
        <dbReference type="ARBA" id="ARBA00022723"/>
    </source>
</evidence>
<feature type="domain" description="Cytochrome c" evidence="5">
    <location>
        <begin position="134"/>
        <end position="223"/>
    </location>
</feature>
<dbReference type="KEGG" id="nti:DNFV4_01165"/>
<feature type="transmembrane region" description="Helical" evidence="4">
    <location>
        <begin position="35"/>
        <end position="53"/>
    </location>
</feature>
<dbReference type="InterPro" id="IPR036909">
    <property type="entry name" value="Cyt_c-like_dom_sf"/>
</dbReference>
<keyword evidence="2" id="KW-0479">Metal-binding</keyword>
<dbReference type="Proteomes" id="UP001179121">
    <property type="component" value="Chromosome"/>
</dbReference>
<dbReference type="GO" id="GO:0020037">
    <property type="term" value="F:heme binding"/>
    <property type="evidence" value="ECO:0007669"/>
    <property type="project" value="InterPro"/>
</dbReference>
<evidence type="ECO:0000256" key="3">
    <source>
        <dbReference type="ARBA" id="ARBA00023004"/>
    </source>
</evidence>
<dbReference type="AlphaFoldDB" id="A0AA86MXF1"/>
<keyword evidence="7" id="KW-1185">Reference proteome</keyword>
<dbReference type="EMBL" id="OX365700">
    <property type="protein sequence ID" value="CAI4030736.1"/>
    <property type="molecule type" value="Genomic_DNA"/>
</dbReference>
<protein>
    <submittedName>
        <fullName evidence="6">Cytochrome c</fullName>
    </submittedName>
</protein>
<dbReference type="GO" id="GO:0009055">
    <property type="term" value="F:electron transfer activity"/>
    <property type="evidence" value="ECO:0007669"/>
    <property type="project" value="InterPro"/>
</dbReference>